<dbReference type="Proteomes" id="UP001050975">
    <property type="component" value="Unassembled WGS sequence"/>
</dbReference>
<dbReference type="EMBL" id="BLAY01000009">
    <property type="protein sequence ID" value="GET36148.1"/>
    <property type="molecule type" value="Genomic_DNA"/>
</dbReference>
<keyword evidence="15" id="KW-1185">Reference proteome</keyword>
<keyword evidence="10 12" id="KW-0472">Membrane</keyword>
<dbReference type="PANTHER" id="PTHR21266:SF32">
    <property type="entry name" value="CHOLESTEROL 7-DESATURASE NVD"/>
    <property type="match status" value="1"/>
</dbReference>
<accession>A0AAV3X4D8</accession>
<dbReference type="GO" id="GO:0051537">
    <property type="term" value="F:2 iron, 2 sulfur cluster binding"/>
    <property type="evidence" value="ECO:0007669"/>
    <property type="project" value="UniProtKB-KW"/>
</dbReference>
<keyword evidence="9" id="KW-0411">Iron-sulfur</keyword>
<dbReference type="PROSITE" id="PS51296">
    <property type="entry name" value="RIESKE"/>
    <property type="match status" value="1"/>
</dbReference>
<evidence type="ECO:0000256" key="11">
    <source>
        <dbReference type="SAM" id="MobiDB-lite"/>
    </source>
</evidence>
<dbReference type="InterPro" id="IPR050584">
    <property type="entry name" value="Cholesterol_7-desaturase"/>
</dbReference>
<dbReference type="SUPFAM" id="SSF50022">
    <property type="entry name" value="ISP domain"/>
    <property type="match status" value="1"/>
</dbReference>
<evidence type="ECO:0000256" key="3">
    <source>
        <dbReference type="ARBA" id="ARBA00022714"/>
    </source>
</evidence>
<dbReference type="CDD" id="cd03480">
    <property type="entry name" value="Rieske_RO_Alpha_PaO"/>
    <property type="match status" value="1"/>
</dbReference>
<evidence type="ECO:0000256" key="5">
    <source>
        <dbReference type="ARBA" id="ARBA00022946"/>
    </source>
</evidence>
<evidence type="ECO:0000256" key="2">
    <source>
        <dbReference type="ARBA" id="ARBA00022692"/>
    </source>
</evidence>
<dbReference type="Pfam" id="PF08417">
    <property type="entry name" value="PaO"/>
    <property type="match status" value="1"/>
</dbReference>
<keyword evidence="6 12" id="KW-1133">Transmembrane helix</keyword>
<keyword evidence="3" id="KW-0001">2Fe-2S</keyword>
<evidence type="ECO:0000256" key="7">
    <source>
        <dbReference type="ARBA" id="ARBA00023002"/>
    </source>
</evidence>
<evidence type="ECO:0000256" key="8">
    <source>
        <dbReference type="ARBA" id="ARBA00023004"/>
    </source>
</evidence>
<protein>
    <submittedName>
        <fullName evidence="14">Pheophorbide a oxygenase</fullName>
    </submittedName>
</protein>
<dbReference type="GO" id="GO:0016020">
    <property type="term" value="C:membrane"/>
    <property type="evidence" value="ECO:0007669"/>
    <property type="project" value="UniProtKB-SubCell"/>
</dbReference>
<keyword evidence="2 12" id="KW-0812">Transmembrane</keyword>
<feature type="domain" description="Rieske" evidence="13">
    <location>
        <begin position="73"/>
        <end position="182"/>
    </location>
</feature>
<keyword evidence="4" id="KW-0479">Metal-binding</keyword>
<reference evidence="14" key="1">
    <citation type="submission" date="2019-10" db="EMBL/GenBank/DDBJ databases">
        <title>Draft genome sequece of Microseira wollei NIES-4236.</title>
        <authorList>
            <person name="Yamaguchi H."/>
            <person name="Suzuki S."/>
            <person name="Kawachi M."/>
        </authorList>
    </citation>
    <scope>NUCLEOTIDE SEQUENCE</scope>
    <source>
        <strain evidence="14">NIES-4236</strain>
    </source>
</reference>
<evidence type="ECO:0000256" key="4">
    <source>
        <dbReference type="ARBA" id="ARBA00022723"/>
    </source>
</evidence>
<dbReference type="AlphaFoldDB" id="A0AAV3X4D8"/>
<evidence type="ECO:0000256" key="9">
    <source>
        <dbReference type="ARBA" id="ARBA00023014"/>
    </source>
</evidence>
<sequence>MQQNKDSSKQNAFTGMETTPTTIEQTLSYQNTTVDNDWTTSTTLEKQAAGSGSTDTMPAGGSDLSRFDWKEAWYPVYYIEDLDKSKPEPFTLLGRDIVIWWDKTASCWRAFEDKCPHRLAPLSEGRIAEDGNLECPYHGWAFSGSGECQRIPQQVEGGTAELSKRACVASFPTVERQGLLFVYPGEPENAAKTKVPIVEPLEDSPAEWTCINTFRDLPYDALTLLENVLDASHVPYTHHRSVGNRAYASPVELEIVESNRQGFKGVWEQGPRRGTLGRQDTTFIAPGLMWHDLTSKQFGRTLTVVYATPIRKGECRVFARFPFKFASILPALFIKLTPRWYSHIGQNAVLEDDQIFLYFQERYLEAAGGSSRFAKAFYLPTKADRFVMELRQWVNQYDAEPFPGAILPPPAPREQLLERYYSHTSKCASCRTALGNIQRVRMGLAILGAIALTITPLLALSLGETATPTVALLTLITLTCGAGWLFLGRLVRQFYQGRDIPPRNLPEKKR</sequence>
<comment type="caution">
    <text evidence="14">The sequence shown here is derived from an EMBL/GenBank/DDBJ whole genome shotgun (WGS) entry which is preliminary data.</text>
</comment>
<keyword evidence="8" id="KW-0408">Iron</keyword>
<evidence type="ECO:0000313" key="14">
    <source>
        <dbReference type="EMBL" id="GET36148.1"/>
    </source>
</evidence>
<dbReference type="GO" id="GO:0016705">
    <property type="term" value="F:oxidoreductase activity, acting on paired donors, with incorporation or reduction of molecular oxygen"/>
    <property type="evidence" value="ECO:0007669"/>
    <property type="project" value="UniProtKB-ARBA"/>
</dbReference>
<keyword evidence="5" id="KW-0809">Transit peptide</keyword>
<dbReference type="Pfam" id="PF00355">
    <property type="entry name" value="Rieske"/>
    <property type="match status" value="1"/>
</dbReference>
<dbReference type="GO" id="GO:0046872">
    <property type="term" value="F:metal ion binding"/>
    <property type="evidence" value="ECO:0007669"/>
    <property type="project" value="UniProtKB-KW"/>
</dbReference>
<dbReference type="GO" id="GO:0005737">
    <property type="term" value="C:cytoplasm"/>
    <property type="evidence" value="ECO:0007669"/>
    <property type="project" value="TreeGrafter"/>
</dbReference>
<feature type="region of interest" description="Disordered" evidence="11">
    <location>
        <begin position="1"/>
        <end position="24"/>
    </location>
</feature>
<keyword evidence="7" id="KW-0560">Oxidoreductase</keyword>
<evidence type="ECO:0000256" key="1">
    <source>
        <dbReference type="ARBA" id="ARBA00004370"/>
    </source>
</evidence>
<proteinExistence type="predicted"/>
<evidence type="ECO:0000256" key="10">
    <source>
        <dbReference type="ARBA" id="ARBA00023136"/>
    </source>
</evidence>
<evidence type="ECO:0000259" key="13">
    <source>
        <dbReference type="PROSITE" id="PS51296"/>
    </source>
</evidence>
<dbReference type="Gene3D" id="2.102.10.10">
    <property type="entry name" value="Rieske [2Fe-2S] iron-sulphur domain"/>
    <property type="match status" value="1"/>
</dbReference>
<dbReference type="InterPro" id="IPR013626">
    <property type="entry name" value="PaO"/>
</dbReference>
<feature type="transmembrane region" description="Helical" evidence="12">
    <location>
        <begin position="444"/>
        <end position="463"/>
    </location>
</feature>
<evidence type="ECO:0000313" key="15">
    <source>
        <dbReference type="Proteomes" id="UP001050975"/>
    </source>
</evidence>
<gene>
    <name evidence="14" type="ORF">MiSe_08960</name>
</gene>
<name>A0AAV3X4D8_9CYAN</name>
<dbReference type="SUPFAM" id="SSF55961">
    <property type="entry name" value="Bet v1-like"/>
    <property type="match status" value="1"/>
</dbReference>
<dbReference type="PANTHER" id="PTHR21266">
    <property type="entry name" value="IRON-SULFUR DOMAIN CONTAINING PROTEIN"/>
    <property type="match status" value="1"/>
</dbReference>
<organism evidence="14 15">
    <name type="scientific">Microseira wollei NIES-4236</name>
    <dbReference type="NCBI Taxonomy" id="2530354"/>
    <lineage>
        <taxon>Bacteria</taxon>
        <taxon>Bacillati</taxon>
        <taxon>Cyanobacteriota</taxon>
        <taxon>Cyanophyceae</taxon>
        <taxon>Oscillatoriophycideae</taxon>
        <taxon>Aerosakkonematales</taxon>
        <taxon>Aerosakkonemataceae</taxon>
        <taxon>Microseira</taxon>
    </lineage>
</organism>
<dbReference type="GO" id="GO:0010277">
    <property type="term" value="F:chlorophyllide a oxygenase activity"/>
    <property type="evidence" value="ECO:0007669"/>
    <property type="project" value="InterPro"/>
</dbReference>
<comment type="subcellular location">
    <subcellularLocation>
        <location evidence="1">Membrane</location>
    </subcellularLocation>
</comment>
<dbReference type="Gene3D" id="3.90.380.10">
    <property type="entry name" value="Naphthalene 1,2-dioxygenase Alpha Subunit, Chain A, domain 1"/>
    <property type="match status" value="1"/>
</dbReference>
<feature type="transmembrane region" description="Helical" evidence="12">
    <location>
        <begin position="469"/>
        <end position="488"/>
    </location>
</feature>
<dbReference type="InterPro" id="IPR017941">
    <property type="entry name" value="Rieske_2Fe-2S"/>
</dbReference>
<evidence type="ECO:0000256" key="12">
    <source>
        <dbReference type="SAM" id="Phobius"/>
    </source>
</evidence>
<dbReference type="InterPro" id="IPR036922">
    <property type="entry name" value="Rieske_2Fe-2S_sf"/>
</dbReference>
<evidence type="ECO:0000256" key="6">
    <source>
        <dbReference type="ARBA" id="ARBA00022989"/>
    </source>
</evidence>